<dbReference type="EMBL" id="JAPFFF010000008">
    <property type="protein sequence ID" value="KAK8884321.1"/>
    <property type="molecule type" value="Genomic_DNA"/>
</dbReference>
<feature type="region of interest" description="Disordered" evidence="3">
    <location>
        <begin position="644"/>
        <end position="673"/>
    </location>
</feature>
<dbReference type="Gene3D" id="3.90.1440.10">
    <property type="entry name" value="SecA, preprotein cross-linking domain"/>
    <property type="match status" value="1"/>
</dbReference>
<dbReference type="Pfam" id="PF07517">
    <property type="entry name" value="SecA_DEAD"/>
    <property type="match status" value="1"/>
</dbReference>
<dbReference type="PANTHER" id="PTHR30612">
    <property type="entry name" value="SECA INNER MEMBRANE COMPONENT OF SEC PROTEIN SECRETION SYSTEM"/>
    <property type="match status" value="1"/>
</dbReference>
<evidence type="ECO:0000256" key="4">
    <source>
        <dbReference type="SAM" id="Phobius"/>
    </source>
</evidence>
<dbReference type="SUPFAM" id="SSF52540">
    <property type="entry name" value="P-loop containing nucleoside triphosphate hydrolases"/>
    <property type="match status" value="2"/>
</dbReference>
<keyword evidence="4" id="KW-0812">Transmembrane</keyword>
<feature type="transmembrane region" description="Helical" evidence="4">
    <location>
        <begin position="1454"/>
        <end position="1473"/>
    </location>
</feature>
<dbReference type="SMART" id="SM00957">
    <property type="entry name" value="SecA_DEAD"/>
    <property type="match status" value="1"/>
</dbReference>
<accession>A0ABR2JZN7</accession>
<dbReference type="Proteomes" id="UP001470230">
    <property type="component" value="Unassembled WGS sequence"/>
</dbReference>
<evidence type="ECO:0000259" key="5">
    <source>
        <dbReference type="PROSITE" id="PS51196"/>
    </source>
</evidence>
<keyword evidence="4" id="KW-0472">Membrane</keyword>
<evidence type="ECO:0000256" key="3">
    <source>
        <dbReference type="SAM" id="MobiDB-lite"/>
    </source>
</evidence>
<keyword evidence="1" id="KW-0653">Protein transport</keyword>
<protein>
    <recommendedName>
        <fullName evidence="5">SecA family profile domain-containing protein</fullName>
    </recommendedName>
</protein>
<feature type="domain" description="SecA family profile" evidence="5">
    <location>
        <begin position="357"/>
        <end position="1008"/>
    </location>
</feature>
<gene>
    <name evidence="6" type="ORF">M9Y10_043429</name>
</gene>
<feature type="transmembrane region" description="Helical" evidence="4">
    <location>
        <begin position="1311"/>
        <end position="1336"/>
    </location>
</feature>
<dbReference type="PANTHER" id="PTHR30612:SF0">
    <property type="entry name" value="CHLOROPLAST PROTEIN-TRANSPORTING ATPASE"/>
    <property type="match status" value="1"/>
</dbReference>
<dbReference type="PROSITE" id="PS51196">
    <property type="entry name" value="SECA_MOTOR_DEAD"/>
    <property type="match status" value="1"/>
</dbReference>
<proteinExistence type="predicted"/>
<evidence type="ECO:0000256" key="2">
    <source>
        <dbReference type="ARBA" id="ARBA00023010"/>
    </source>
</evidence>
<evidence type="ECO:0000256" key="1">
    <source>
        <dbReference type="ARBA" id="ARBA00022927"/>
    </source>
</evidence>
<dbReference type="Gene3D" id="3.40.50.300">
    <property type="entry name" value="P-loop containing nucleotide triphosphate hydrolases"/>
    <property type="match status" value="3"/>
</dbReference>
<keyword evidence="7" id="KW-1185">Reference proteome</keyword>
<feature type="compositionally biased region" description="Basic and acidic residues" evidence="3">
    <location>
        <begin position="652"/>
        <end position="665"/>
    </location>
</feature>
<name>A0ABR2JZN7_9EUKA</name>
<keyword evidence="1" id="KW-0813">Transport</keyword>
<dbReference type="InterPro" id="IPR014018">
    <property type="entry name" value="SecA_motor_DEAD"/>
</dbReference>
<dbReference type="InterPro" id="IPR011115">
    <property type="entry name" value="SecA_DEAD"/>
</dbReference>
<comment type="caution">
    <text evidence="6">The sequence shown here is derived from an EMBL/GenBank/DDBJ whole genome shotgun (WGS) entry which is preliminary data.</text>
</comment>
<organism evidence="6 7">
    <name type="scientific">Tritrichomonas musculus</name>
    <dbReference type="NCBI Taxonomy" id="1915356"/>
    <lineage>
        <taxon>Eukaryota</taxon>
        <taxon>Metamonada</taxon>
        <taxon>Parabasalia</taxon>
        <taxon>Tritrichomonadida</taxon>
        <taxon>Tritrichomonadidae</taxon>
        <taxon>Tritrichomonas</taxon>
    </lineage>
</organism>
<reference evidence="6 7" key="1">
    <citation type="submission" date="2024-04" db="EMBL/GenBank/DDBJ databases">
        <title>Tritrichomonas musculus Genome.</title>
        <authorList>
            <person name="Alves-Ferreira E."/>
            <person name="Grigg M."/>
            <person name="Lorenzi H."/>
            <person name="Galac M."/>
        </authorList>
    </citation>
    <scope>NUCLEOTIDE SEQUENCE [LARGE SCALE GENOMIC DNA]</scope>
    <source>
        <strain evidence="6 7">EAF2021</strain>
    </source>
</reference>
<dbReference type="InterPro" id="IPR027417">
    <property type="entry name" value="P-loop_NTPase"/>
</dbReference>
<evidence type="ECO:0000313" key="6">
    <source>
        <dbReference type="EMBL" id="KAK8884321.1"/>
    </source>
</evidence>
<dbReference type="InterPro" id="IPR000185">
    <property type="entry name" value="SecA"/>
</dbReference>
<evidence type="ECO:0000313" key="7">
    <source>
        <dbReference type="Proteomes" id="UP001470230"/>
    </source>
</evidence>
<keyword evidence="4" id="KW-1133">Transmembrane helix</keyword>
<sequence>MPILDPLIQYKLVSKSPIHDESKSKNFFINYLQIASYTLCTNLESTLSYIKFKNDFRQSIKFINEYFQCEFEENDINVPNIFDYIYNKISHSSKELEGEYIRVPSLNYFHFFEPYLDFSQYRSWFLTDTPIAVLCLRPDGMKTKYFQLIRLEIDLLTVAGLTLVLVISDFGSKNVDTNYFLAQMFLNSRFGEVHINYDSNSYSPSFYDFLDRINKGSHNCDNSPFFSSDQRKYNKLLKDIKKTTRIKIINFGNSIKSSFEKYNISKADYFKFCLYSIQNHKIKVILCDVPIYDSDDENKNIISTEFSNIGNNHYVGFISPNDFLFWEKTRVEIQLYVSDGNYINKYVDFDDLHSINPVLYVDHPINLARVKIDELKIIDRIIEEAEDKYELKQDDEFKREFFFSLFKEKKAINLLMYVLYAYKKYCPTFNFYKSQVFVALRAINFCILQEDTKSNHGFVYQVATGEGKSIIIILIAAVLALFKKTVHVVTSNIVLANRDFNDSFHFFRFLGIKSAALVHDNEMPSFENGRNSRIKKHYPDEFFHKDLFKNSMSMNFDVCGVLSNKNKADIIFSTIVNFESLYLYMNEKVPGKVDEYYKKSSLVIDEADLILIDELPNGTILSRPMKSNAEQVLSYVYDAKTNNKNHKKKKDQNKTKKDDDKSKKDDDDDEDDVTAEEIYDEIRKNWPECNDITIKDITIMFEEIKTVNTDIEFNPGTKYAIVPLPTKDGIKYAKKKYEIIPFDFDHTGILERNKEFSGFIPQFISLKERRRCKPNEEIIFKEISMNYLYVSHPIYVNLYNNVCGLTGTIGNEFDKDIYKNHYNLSILKVPRENPNRRYEFPTILCDTLEERNDRIVEEIMQFHIKGWPVLAIFFSPFEIEEIEQKIMSHKLYNKEKDEIGVYNGMDDAIKPDKKSGQEGAISLGTNVCGRGTHIKVGKKPLHVIVSFYSSNTRSRNQAFGRTARQKDFGTVRTICLLEQYFAEKKIMNGDEIKKNLDMLSNINSLQNAFVDHFRLKKRDWIFDGHIGNQKIQDKHIATLRSTRINVNRIDAFEFNFPVGMSIQTFLDIQSQKIFSIYNCPNSKYTWRLFQQYVREMLLESWSLLLNKLERLYAECKKAKKIELYQPEAEILYNDLVNQLTLYLPENKQSYDIVETFMWIFGLVNEKYKTPVLRTYEYALPEDENDEEKNIFGKTRMQRISFGFRPFTLKYKSGSRILSVFNTNPICKYIEDPELKYLKAGSPCSITSKVDIIFEKILNKISDFLGDHLLFKLFLRRTLAGCEFGLCYEVDEINKDEYFVFFKNVLFDKDPLFVFSIYVKSVIPFLAGILMLLLLYITNIIRKIIKYANGFTLTAEVVKDVAVEVVKCVAEKLIEQTESTVIEKLIETLCDSVKEQIKRFEFSKPNHYRLMSMILTMLSDKIPDASDKIYEKVSPKFNFKTKSIKGKIIDRTAKNLFRIGFLIILCVASFLMNFHANKSIKYSRTEVAEEFTKNNNEQKVDNYVDDNNKILDAEMPNFN</sequence>
<keyword evidence="2" id="KW-0811">Translocation</keyword>